<organism evidence="2 3">
    <name type="scientific">Herbaspirillum rubrisubalbicans Os34</name>
    <dbReference type="NCBI Taxonomy" id="1235827"/>
    <lineage>
        <taxon>Bacteria</taxon>
        <taxon>Pseudomonadati</taxon>
        <taxon>Pseudomonadota</taxon>
        <taxon>Betaproteobacteria</taxon>
        <taxon>Burkholderiales</taxon>
        <taxon>Oxalobacteraceae</taxon>
        <taxon>Herbaspirillum</taxon>
    </lineage>
</organism>
<gene>
    <name evidence="2" type="ORF">C798_08400</name>
</gene>
<evidence type="ECO:0000313" key="3">
    <source>
        <dbReference type="Proteomes" id="UP000501648"/>
    </source>
</evidence>
<reference evidence="2 3" key="1">
    <citation type="journal article" date="2012" name="J. Bacteriol.">
        <title>Genome sequence of the pathogenic Herbaspirillum seropedicae strain Os34, isolated from rice roots.</title>
        <authorList>
            <person name="Ye W."/>
            <person name="Ye S."/>
            <person name="Liu J."/>
            <person name="Chang S."/>
            <person name="Chen M."/>
            <person name="Zhu B."/>
            <person name="Guo L."/>
            <person name="An Q."/>
        </authorList>
    </citation>
    <scope>NUCLEOTIDE SEQUENCE [LARGE SCALE GENOMIC DNA]</scope>
    <source>
        <strain evidence="2 3">Os34</strain>
    </source>
</reference>
<protein>
    <submittedName>
        <fullName evidence="2">Uncharacterized protein</fullName>
    </submittedName>
</protein>
<sequence>MRLVLQFDALSLIQSLLPTVSTGVSLASLPCLMAEEIFSGRSISTGLQGETMKVASYQPFQSSSQRIEQGYQGDAARAFSAVLAQTSKQAHDASPSAASGTTSANRNISSMTPAEMRSFAKELYNAGKIDLEAMISLTLVGPIGKAGPHGEFIPFSASERQAIDNTPVNYHQIAATYIARIESDGRQLDPTSGYQKWRAIQTALKNYPS</sequence>
<dbReference type="AlphaFoldDB" id="A0A6M3ZNR7"/>
<proteinExistence type="predicted"/>
<evidence type="ECO:0000313" key="2">
    <source>
        <dbReference type="EMBL" id="QJQ00248.1"/>
    </source>
</evidence>
<evidence type="ECO:0000256" key="1">
    <source>
        <dbReference type="SAM" id="MobiDB-lite"/>
    </source>
</evidence>
<dbReference type="Proteomes" id="UP000501648">
    <property type="component" value="Chromosome"/>
</dbReference>
<name>A0A6M3ZNR7_9BURK</name>
<feature type="compositionally biased region" description="Low complexity" evidence="1">
    <location>
        <begin position="93"/>
        <end position="104"/>
    </location>
</feature>
<dbReference type="EMBL" id="CP008956">
    <property type="protein sequence ID" value="QJQ00248.1"/>
    <property type="molecule type" value="Genomic_DNA"/>
</dbReference>
<accession>A0A6M3ZNR7</accession>
<feature type="region of interest" description="Disordered" evidence="1">
    <location>
        <begin position="90"/>
        <end position="109"/>
    </location>
</feature>